<gene>
    <name evidence="2" type="ORF">BJ554DRAFT_7743</name>
</gene>
<organism evidence="2 3">
    <name type="scientific">Olpidium bornovanus</name>
    <dbReference type="NCBI Taxonomy" id="278681"/>
    <lineage>
        <taxon>Eukaryota</taxon>
        <taxon>Fungi</taxon>
        <taxon>Fungi incertae sedis</taxon>
        <taxon>Olpidiomycota</taxon>
        <taxon>Olpidiomycotina</taxon>
        <taxon>Olpidiomycetes</taxon>
        <taxon>Olpidiales</taxon>
        <taxon>Olpidiaceae</taxon>
        <taxon>Olpidium</taxon>
    </lineage>
</organism>
<dbReference type="EMBL" id="JAEFCI010005536">
    <property type="protein sequence ID" value="KAG5460231.1"/>
    <property type="molecule type" value="Genomic_DNA"/>
</dbReference>
<accession>A0A8H7ZVK3</accession>
<reference evidence="2 3" key="1">
    <citation type="journal article" name="Sci. Rep.">
        <title>Genome-scale phylogenetic analyses confirm Olpidium as the closest living zoosporic fungus to the non-flagellated, terrestrial fungi.</title>
        <authorList>
            <person name="Chang Y."/>
            <person name="Rochon D."/>
            <person name="Sekimoto S."/>
            <person name="Wang Y."/>
            <person name="Chovatia M."/>
            <person name="Sandor L."/>
            <person name="Salamov A."/>
            <person name="Grigoriev I.V."/>
            <person name="Stajich J.E."/>
            <person name="Spatafora J.W."/>
        </authorList>
    </citation>
    <scope>NUCLEOTIDE SEQUENCE [LARGE SCALE GENOMIC DNA]</scope>
    <source>
        <strain evidence="2">S191</strain>
    </source>
</reference>
<evidence type="ECO:0000313" key="2">
    <source>
        <dbReference type="EMBL" id="KAG5460231.1"/>
    </source>
</evidence>
<feature type="compositionally biased region" description="Basic residues" evidence="1">
    <location>
        <begin position="101"/>
        <end position="111"/>
    </location>
</feature>
<protein>
    <submittedName>
        <fullName evidence="2">Uncharacterized protein</fullName>
    </submittedName>
</protein>
<keyword evidence="3" id="KW-1185">Reference proteome</keyword>
<dbReference type="AlphaFoldDB" id="A0A8H7ZVK3"/>
<comment type="caution">
    <text evidence="2">The sequence shown here is derived from an EMBL/GenBank/DDBJ whole genome shotgun (WGS) entry which is preliminary data.</text>
</comment>
<evidence type="ECO:0000313" key="3">
    <source>
        <dbReference type="Proteomes" id="UP000673691"/>
    </source>
</evidence>
<proteinExistence type="predicted"/>
<sequence>MESWRLIPRFDSKFLKEMVFCRASELSLGAVLPLFGQDPPGLRQCRAAVLGASAFMSSRVSRGSETPIAPGPAPVGSIAADKTWRAPGQDSVEGGGDRPRFNARRARRRARGVVGSASPQPPRGPLQNVKLLRNGGVWGGWGGFPQRLLRVCESGVAS</sequence>
<evidence type="ECO:0000256" key="1">
    <source>
        <dbReference type="SAM" id="MobiDB-lite"/>
    </source>
</evidence>
<feature type="region of interest" description="Disordered" evidence="1">
    <location>
        <begin position="62"/>
        <end position="128"/>
    </location>
</feature>
<name>A0A8H7ZVK3_9FUNG</name>
<dbReference type="Proteomes" id="UP000673691">
    <property type="component" value="Unassembled WGS sequence"/>
</dbReference>